<reference evidence="2" key="1">
    <citation type="journal article" date="2015" name="MBio">
        <title>Genome-Resolved Metagenomic Analysis Reveals Roles for Candidate Phyla and Other Microbial Community Members in Biogeochemical Transformations in Oil Reservoirs.</title>
        <authorList>
            <person name="Hu P."/>
            <person name="Tom L."/>
            <person name="Singh A."/>
            <person name="Thomas B.C."/>
            <person name="Baker B.J."/>
            <person name="Piceno Y.M."/>
            <person name="Andersen G.L."/>
            <person name="Banfield J.F."/>
        </authorList>
    </citation>
    <scope>NUCLEOTIDE SEQUENCE [LARGE SCALE GENOMIC DNA]</scope>
</reference>
<gene>
    <name evidence="1" type="ORF">XD54_1127</name>
</gene>
<evidence type="ECO:0000313" key="2">
    <source>
        <dbReference type="Proteomes" id="UP000053911"/>
    </source>
</evidence>
<dbReference type="RefSeq" id="WP_283217623.1">
    <property type="nucleotide sequence ID" value="NZ_LGFD01000019.1"/>
</dbReference>
<dbReference type="PATRIC" id="fig|172049.5.peg.2063"/>
<proteinExistence type="predicted"/>
<organism evidence="1 2">
    <name type="scientific">Thermococcus sibiricus</name>
    <dbReference type="NCBI Taxonomy" id="172049"/>
    <lineage>
        <taxon>Archaea</taxon>
        <taxon>Methanobacteriati</taxon>
        <taxon>Methanobacteriota</taxon>
        <taxon>Thermococci</taxon>
        <taxon>Thermococcales</taxon>
        <taxon>Thermococcaceae</taxon>
        <taxon>Thermococcus</taxon>
    </lineage>
</organism>
<dbReference type="EMBL" id="LGFD01000019">
    <property type="protein sequence ID" value="KUK17615.1"/>
    <property type="molecule type" value="Genomic_DNA"/>
</dbReference>
<accession>A0A101ELM5</accession>
<name>A0A101ELM5_9EURY</name>
<evidence type="ECO:0000313" key="1">
    <source>
        <dbReference type="EMBL" id="KUK17615.1"/>
    </source>
</evidence>
<comment type="caution">
    <text evidence="1">The sequence shown here is derived from an EMBL/GenBank/DDBJ whole genome shotgun (WGS) entry which is preliminary data.</text>
</comment>
<dbReference type="AlphaFoldDB" id="A0A101ELM5"/>
<dbReference type="Proteomes" id="UP000053911">
    <property type="component" value="Unassembled WGS sequence"/>
</dbReference>
<sequence length="83" mass="9600">MSDNKATSSLHDLSLEIGELKGYLQANFNFLREIVDEMIKILDELIQSDKSYTSVEGDKKTKDKGEKVIYKNEKTLNWDWENG</sequence>
<protein>
    <submittedName>
        <fullName evidence="1">Uncharacterized protein</fullName>
    </submittedName>
</protein>